<evidence type="ECO:0000256" key="1">
    <source>
        <dbReference type="SAM" id="MobiDB-lite"/>
    </source>
</evidence>
<feature type="region of interest" description="Disordered" evidence="1">
    <location>
        <begin position="233"/>
        <end position="258"/>
    </location>
</feature>
<evidence type="ECO:0008006" key="4">
    <source>
        <dbReference type="Google" id="ProtNLM"/>
    </source>
</evidence>
<accession>A0A0C3DLQ8</accession>
<evidence type="ECO:0000313" key="2">
    <source>
        <dbReference type="EMBL" id="KIM61585.1"/>
    </source>
</evidence>
<feature type="region of interest" description="Disordered" evidence="1">
    <location>
        <begin position="127"/>
        <end position="184"/>
    </location>
</feature>
<dbReference type="Proteomes" id="UP000053989">
    <property type="component" value="Unassembled WGS sequence"/>
</dbReference>
<gene>
    <name evidence="2" type="ORF">SCLCIDRAFT_25726</name>
</gene>
<feature type="compositionally biased region" description="Basic and acidic residues" evidence="1">
    <location>
        <begin position="15"/>
        <end position="31"/>
    </location>
</feature>
<reference evidence="2 3" key="1">
    <citation type="submission" date="2014-04" db="EMBL/GenBank/DDBJ databases">
        <authorList>
            <consortium name="DOE Joint Genome Institute"/>
            <person name="Kuo A."/>
            <person name="Kohler A."/>
            <person name="Nagy L.G."/>
            <person name="Floudas D."/>
            <person name="Copeland A."/>
            <person name="Barry K.W."/>
            <person name="Cichocki N."/>
            <person name="Veneault-Fourrey C."/>
            <person name="LaButti K."/>
            <person name="Lindquist E.A."/>
            <person name="Lipzen A."/>
            <person name="Lundell T."/>
            <person name="Morin E."/>
            <person name="Murat C."/>
            <person name="Sun H."/>
            <person name="Tunlid A."/>
            <person name="Henrissat B."/>
            <person name="Grigoriev I.V."/>
            <person name="Hibbett D.S."/>
            <person name="Martin F."/>
            <person name="Nordberg H.P."/>
            <person name="Cantor M.N."/>
            <person name="Hua S.X."/>
        </authorList>
    </citation>
    <scope>NUCLEOTIDE SEQUENCE [LARGE SCALE GENOMIC DNA]</scope>
    <source>
        <strain evidence="2 3">Foug A</strain>
    </source>
</reference>
<dbReference type="AlphaFoldDB" id="A0A0C3DLQ8"/>
<keyword evidence="3" id="KW-1185">Reference proteome</keyword>
<protein>
    <recommendedName>
        <fullName evidence="4">Zn(2)-C6 fungal-type domain-containing protein</fullName>
    </recommendedName>
</protein>
<feature type="compositionally biased region" description="Basic and acidic residues" evidence="1">
    <location>
        <begin position="127"/>
        <end position="164"/>
    </location>
</feature>
<dbReference type="HOGENOM" id="CLU_063511_1_0_1"/>
<evidence type="ECO:0000313" key="3">
    <source>
        <dbReference type="Proteomes" id="UP000053989"/>
    </source>
</evidence>
<sequence length="372" mass="41968">MSAPLKTNTPAPSTGKRDWARVTTDELKSSSDDEPEVYDTKVGERKRRRQVKEAKEKEVRECQQREEAERRAREEVARLEREAAAVRRQEEADRRVREERRAKEERERQEKEAAVHWEAAIKKATEMAEKRAQGDTEEKQAEAAKKVRVAKETVRQREEAEASKQKSVATKKQAREENMVARPSGMPGPGLHCVRCARTGAKCKWDLENKRQHACMQCARHKEKCEWPEVVGSVSRSGSGDMKGKGKAVATSPRADKKKKRIKKSATKVVEIIAKPSDASRSRSSHALLQCMDHLILAVENLTEAQWYMASACAASGMVVGTLVDECNFLGFKGVGPGEEDEEEEMDTEAVEQEVAELRKEILEPRPSDDEM</sequence>
<name>A0A0C3DLQ8_9AGAM</name>
<feature type="compositionally biased region" description="Basic and acidic residues" evidence="1">
    <location>
        <begin position="51"/>
        <end position="115"/>
    </location>
</feature>
<organism evidence="2 3">
    <name type="scientific">Scleroderma citrinum Foug A</name>
    <dbReference type="NCBI Taxonomy" id="1036808"/>
    <lineage>
        <taxon>Eukaryota</taxon>
        <taxon>Fungi</taxon>
        <taxon>Dikarya</taxon>
        <taxon>Basidiomycota</taxon>
        <taxon>Agaricomycotina</taxon>
        <taxon>Agaricomycetes</taxon>
        <taxon>Agaricomycetidae</taxon>
        <taxon>Boletales</taxon>
        <taxon>Sclerodermatineae</taxon>
        <taxon>Sclerodermataceae</taxon>
        <taxon>Scleroderma</taxon>
    </lineage>
</organism>
<dbReference type="EMBL" id="KN822050">
    <property type="protein sequence ID" value="KIM61585.1"/>
    <property type="molecule type" value="Genomic_DNA"/>
</dbReference>
<feature type="region of interest" description="Disordered" evidence="1">
    <location>
        <begin position="1"/>
        <end position="115"/>
    </location>
</feature>
<reference evidence="3" key="2">
    <citation type="submission" date="2015-01" db="EMBL/GenBank/DDBJ databases">
        <title>Evolutionary Origins and Diversification of the Mycorrhizal Mutualists.</title>
        <authorList>
            <consortium name="DOE Joint Genome Institute"/>
            <consortium name="Mycorrhizal Genomics Consortium"/>
            <person name="Kohler A."/>
            <person name="Kuo A."/>
            <person name="Nagy L.G."/>
            <person name="Floudas D."/>
            <person name="Copeland A."/>
            <person name="Barry K.W."/>
            <person name="Cichocki N."/>
            <person name="Veneault-Fourrey C."/>
            <person name="LaButti K."/>
            <person name="Lindquist E.A."/>
            <person name="Lipzen A."/>
            <person name="Lundell T."/>
            <person name="Morin E."/>
            <person name="Murat C."/>
            <person name="Riley R."/>
            <person name="Ohm R."/>
            <person name="Sun H."/>
            <person name="Tunlid A."/>
            <person name="Henrissat B."/>
            <person name="Grigoriev I.V."/>
            <person name="Hibbett D.S."/>
            <person name="Martin F."/>
        </authorList>
    </citation>
    <scope>NUCLEOTIDE SEQUENCE [LARGE SCALE GENOMIC DNA]</scope>
    <source>
        <strain evidence="3">Foug A</strain>
    </source>
</reference>
<dbReference type="InParanoid" id="A0A0C3DLQ8"/>
<feature type="compositionally biased region" description="Polar residues" evidence="1">
    <location>
        <begin position="1"/>
        <end position="12"/>
    </location>
</feature>
<dbReference type="STRING" id="1036808.A0A0C3DLQ8"/>
<proteinExistence type="predicted"/>